<keyword evidence="3" id="KW-1185">Reference proteome</keyword>
<evidence type="ECO:0000313" key="3">
    <source>
        <dbReference type="Proteomes" id="UP000319671"/>
    </source>
</evidence>
<keyword evidence="1" id="KW-0175">Coiled coil</keyword>
<protein>
    <submittedName>
        <fullName evidence="2">Uncharacterized protein</fullName>
    </submittedName>
</protein>
<proteinExistence type="predicted"/>
<dbReference type="AlphaFoldDB" id="A0A561D7R9"/>
<evidence type="ECO:0000313" key="2">
    <source>
        <dbReference type="EMBL" id="TWD99382.1"/>
    </source>
</evidence>
<name>A0A561D7R9_9BACI</name>
<evidence type="ECO:0000256" key="1">
    <source>
        <dbReference type="SAM" id="Coils"/>
    </source>
</evidence>
<reference evidence="2 3" key="1">
    <citation type="submission" date="2019-06" db="EMBL/GenBank/DDBJ databases">
        <title>Sorghum-associated microbial communities from plants grown in Nebraska, USA.</title>
        <authorList>
            <person name="Schachtman D."/>
        </authorList>
    </citation>
    <scope>NUCLEOTIDE SEQUENCE [LARGE SCALE GENOMIC DNA]</scope>
    <source>
        <strain evidence="2 3">2482</strain>
    </source>
</reference>
<accession>A0A561D7R9</accession>
<comment type="caution">
    <text evidence="2">The sequence shown here is derived from an EMBL/GenBank/DDBJ whole genome shotgun (WGS) entry which is preliminary data.</text>
</comment>
<dbReference type="Proteomes" id="UP000319671">
    <property type="component" value="Unassembled WGS sequence"/>
</dbReference>
<dbReference type="EMBL" id="VIVN01000007">
    <property type="protein sequence ID" value="TWD99382.1"/>
    <property type="molecule type" value="Genomic_DNA"/>
</dbReference>
<dbReference type="RefSeq" id="WP_144565959.1">
    <property type="nucleotide sequence ID" value="NZ_VIVN01000007.1"/>
</dbReference>
<sequence>MNSTLIDFHKKRFEWAFKAKEEFLNHLDPYKNEGLSDSVEDLLHILQTDLENPNEPSFDRLNKFYQEADEEMKMKLKNYEKQIEPYELLITKQSSIIDHKIEEARIQEDGFAIEIDDYDRFLKQIELKNTESDQIRVLVDDTIEYTPHDRKASIINEDVSRLQIAVERDLGTSILILKQEAHFFKIELATPLELPFVPPIPAIEQKIDAFWFKNTYEKALFKMRSQAHDWVTEMYQNYNRLLTSILYEITTQREQAVKEAEASKLEYRQKINTLENQLVTYQKEEAQLKARYQKASHVWNQFQKHASQLQGYLIKHWLEYKEELQQDFLYGNAEGRFLAAHYLQLLRQDGEKIIKPLISGGDE</sequence>
<gene>
    <name evidence="2" type="ORF">FB550_10717</name>
</gene>
<organism evidence="2 3">
    <name type="scientific">Neobacillus bataviensis</name>
    <dbReference type="NCBI Taxonomy" id="220685"/>
    <lineage>
        <taxon>Bacteria</taxon>
        <taxon>Bacillati</taxon>
        <taxon>Bacillota</taxon>
        <taxon>Bacilli</taxon>
        <taxon>Bacillales</taxon>
        <taxon>Bacillaceae</taxon>
        <taxon>Neobacillus</taxon>
    </lineage>
</organism>
<feature type="coiled-coil region" evidence="1">
    <location>
        <begin position="257"/>
        <end position="291"/>
    </location>
</feature>